<keyword evidence="2" id="KW-1185">Reference proteome</keyword>
<evidence type="ECO:0000313" key="2">
    <source>
        <dbReference type="Proteomes" id="UP000076407"/>
    </source>
</evidence>
<dbReference type="AlphaFoldDB" id="A0A182XSG8"/>
<dbReference type="EnsemblMetazoa" id="AQUA014781-RA">
    <property type="protein sequence ID" value="AQUA014781-PA"/>
    <property type="gene ID" value="AQUA014781"/>
</dbReference>
<protein>
    <submittedName>
        <fullName evidence="1">Uncharacterized protein</fullName>
    </submittedName>
</protein>
<accession>A0A182XSG8</accession>
<evidence type="ECO:0000313" key="1">
    <source>
        <dbReference type="EnsemblMetazoa" id="AQUA014781-PA"/>
    </source>
</evidence>
<dbReference type="VEuPathDB" id="VectorBase:AQUA014781"/>
<reference evidence="1" key="1">
    <citation type="submission" date="2020-05" db="UniProtKB">
        <authorList>
            <consortium name="EnsemblMetazoa"/>
        </authorList>
    </citation>
    <scope>IDENTIFICATION</scope>
    <source>
        <strain evidence="1">SANGQUA</strain>
    </source>
</reference>
<proteinExistence type="predicted"/>
<organism evidence="1 2">
    <name type="scientific">Anopheles quadriannulatus</name>
    <name type="common">Mosquito</name>
    <dbReference type="NCBI Taxonomy" id="34691"/>
    <lineage>
        <taxon>Eukaryota</taxon>
        <taxon>Metazoa</taxon>
        <taxon>Ecdysozoa</taxon>
        <taxon>Arthropoda</taxon>
        <taxon>Hexapoda</taxon>
        <taxon>Insecta</taxon>
        <taxon>Pterygota</taxon>
        <taxon>Neoptera</taxon>
        <taxon>Endopterygota</taxon>
        <taxon>Diptera</taxon>
        <taxon>Nematocera</taxon>
        <taxon>Culicoidea</taxon>
        <taxon>Culicidae</taxon>
        <taxon>Anophelinae</taxon>
        <taxon>Anopheles</taxon>
    </lineage>
</organism>
<sequence>MHLFRQQHFLSVRILTNICDLNSFILIKLQCMCEGAFVYYEEEEEGVCDFFYCMNSDAFQFNTYLFLLSDVCIFVCSL</sequence>
<dbReference type="Proteomes" id="UP000076407">
    <property type="component" value="Unassembled WGS sequence"/>
</dbReference>
<name>A0A182XSG8_ANOQN</name>